<keyword evidence="2" id="KW-0238">DNA-binding</keyword>
<dbReference type="Pfam" id="PF00392">
    <property type="entry name" value="GntR"/>
    <property type="match status" value="1"/>
</dbReference>
<sequence>MNNPTSTPSRTVAFEAPNITSAGTLADRVTAVLLEKITSGDFPPGARLPTEQVICERFGVSRTVVREAISRLKSEGLVEVRQGSGMVVREASRAATFRLPVEVNDSVEAVLRVTELRRGIEAEAAALAAERRTRTQLAEIKRALAAIDTAAKQQRDGVEEDQAFHMAISHATGNSLYPPMLEYLGQFVRAAILLTRTNEARRGDFSEQVRAEHKAIYDAIAAQDPVAARQAVITHIDNAGARIQVAGPAFWAGEGSTAAQPLLEEGKRVARKRTPR</sequence>
<evidence type="ECO:0000259" key="4">
    <source>
        <dbReference type="PROSITE" id="PS50949"/>
    </source>
</evidence>
<evidence type="ECO:0000256" key="3">
    <source>
        <dbReference type="ARBA" id="ARBA00023163"/>
    </source>
</evidence>
<reference evidence="5 6" key="1">
    <citation type="submission" date="2018-05" db="EMBL/GenBank/DDBJ databases">
        <title>Genomic Encyclopedia of Type Strains, Phase IV (KMG-V): Genome sequencing to study the core and pangenomes of soil and plant-associated prokaryotes.</title>
        <authorList>
            <person name="Whitman W."/>
        </authorList>
    </citation>
    <scope>NUCLEOTIDE SEQUENCE [LARGE SCALE GENOMIC DNA]</scope>
    <source>
        <strain evidence="5 6">SCZa-39</strain>
    </source>
</reference>
<gene>
    <name evidence="5" type="ORF">C7402_115191</name>
</gene>
<evidence type="ECO:0000313" key="6">
    <source>
        <dbReference type="Proteomes" id="UP000245712"/>
    </source>
</evidence>
<dbReference type="PRINTS" id="PR00035">
    <property type="entry name" value="HTHGNTR"/>
</dbReference>
<dbReference type="Proteomes" id="UP000245712">
    <property type="component" value="Unassembled WGS sequence"/>
</dbReference>
<dbReference type="PANTHER" id="PTHR43537">
    <property type="entry name" value="TRANSCRIPTIONAL REGULATOR, GNTR FAMILY"/>
    <property type="match status" value="1"/>
</dbReference>
<dbReference type="PROSITE" id="PS50949">
    <property type="entry name" value="HTH_GNTR"/>
    <property type="match status" value="1"/>
</dbReference>
<dbReference type="Pfam" id="PF07729">
    <property type="entry name" value="FCD"/>
    <property type="match status" value="1"/>
</dbReference>
<organism evidence="5 6">
    <name type="scientific">Paraburkholderia unamae</name>
    <dbReference type="NCBI Taxonomy" id="219649"/>
    <lineage>
        <taxon>Bacteria</taxon>
        <taxon>Pseudomonadati</taxon>
        <taxon>Pseudomonadota</taxon>
        <taxon>Betaproteobacteria</taxon>
        <taxon>Burkholderiales</taxon>
        <taxon>Burkholderiaceae</taxon>
        <taxon>Paraburkholderia</taxon>
    </lineage>
</organism>
<dbReference type="Gene3D" id="1.20.120.530">
    <property type="entry name" value="GntR ligand-binding domain-like"/>
    <property type="match status" value="1"/>
</dbReference>
<dbReference type="InterPro" id="IPR011711">
    <property type="entry name" value="GntR_C"/>
</dbReference>
<dbReference type="InterPro" id="IPR000524">
    <property type="entry name" value="Tscrpt_reg_HTH_GntR"/>
</dbReference>
<dbReference type="CDD" id="cd07377">
    <property type="entry name" value="WHTH_GntR"/>
    <property type="match status" value="1"/>
</dbReference>
<comment type="caution">
    <text evidence="5">The sequence shown here is derived from an EMBL/GenBank/DDBJ whole genome shotgun (WGS) entry which is preliminary data.</text>
</comment>
<dbReference type="InterPro" id="IPR008920">
    <property type="entry name" value="TF_FadR/GntR_C"/>
</dbReference>
<evidence type="ECO:0000256" key="1">
    <source>
        <dbReference type="ARBA" id="ARBA00023015"/>
    </source>
</evidence>
<dbReference type="SUPFAM" id="SSF48008">
    <property type="entry name" value="GntR ligand-binding domain-like"/>
    <property type="match status" value="1"/>
</dbReference>
<dbReference type="EMBL" id="QEOB01000015">
    <property type="protein sequence ID" value="PVX77132.1"/>
    <property type="molecule type" value="Genomic_DNA"/>
</dbReference>
<dbReference type="PANTHER" id="PTHR43537:SF44">
    <property type="entry name" value="GNTR FAMILY REGULATORY PROTEIN"/>
    <property type="match status" value="1"/>
</dbReference>
<keyword evidence="1" id="KW-0805">Transcription regulation</keyword>
<dbReference type="SMART" id="SM00895">
    <property type="entry name" value="FCD"/>
    <property type="match status" value="1"/>
</dbReference>
<keyword evidence="6" id="KW-1185">Reference proteome</keyword>
<accession>A0ABX5KFH5</accession>
<proteinExistence type="predicted"/>
<name>A0ABX5KFH5_9BURK</name>
<dbReference type="InterPro" id="IPR036388">
    <property type="entry name" value="WH-like_DNA-bd_sf"/>
</dbReference>
<evidence type="ECO:0000256" key="2">
    <source>
        <dbReference type="ARBA" id="ARBA00023125"/>
    </source>
</evidence>
<evidence type="ECO:0000313" key="5">
    <source>
        <dbReference type="EMBL" id="PVX77132.1"/>
    </source>
</evidence>
<feature type="domain" description="HTH gntR-type" evidence="4">
    <location>
        <begin position="23"/>
        <end position="91"/>
    </location>
</feature>
<dbReference type="Gene3D" id="1.10.10.10">
    <property type="entry name" value="Winged helix-like DNA-binding domain superfamily/Winged helix DNA-binding domain"/>
    <property type="match status" value="1"/>
</dbReference>
<protein>
    <submittedName>
        <fullName evidence="5">GntR family transcriptional regulator</fullName>
    </submittedName>
</protein>
<dbReference type="SUPFAM" id="SSF46785">
    <property type="entry name" value="Winged helix' DNA-binding domain"/>
    <property type="match status" value="1"/>
</dbReference>
<dbReference type="SMART" id="SM00345">
    <property type="entry name" value="HTH_GNTR"/>
    <property type="match status" value="1"/>
</dbReference>
<dbReference type="InterPro" id="IPR036390">
    <property type="entry name" value="WH_DNA-bd_sf"/>
</dbReference>
<keyword evidence="3" id="KW-0804">Transcription</keyword>
<dbReference type="RefSeq" id="WP_116613073.1">
    <property type="nucleotide sequence ID" value="NZ_QEOB01000015.1"/>
</dbReference>